<evidence type="ECO:0000256" key="1">
    <source>
        <dbReference type="SAM" id="MobiDB-lite"/>
    </source>
</evidence>
<feature type="transmembrane region" description="Helical" evidence="2">
    <location>
        <begin position="21"/>
        <end position="40"/>
    </location>
</feature>
<keyword evidence="2" id="KW-0472">Membrane</keyword>
<reference evidence="3 4" key="1">
    <citation type="journal article" date="2018" name="Sci. Rep.">
        <title>Genomic signatures of local adaptation to the degree of environmental predictability in rotifers.</title>
        <authorList>
            <person name="Franch-Gras L."/>
            <person name="Hahn C."/>
            <person name="Garcia-Roger E.M."/>
            <person name="Carmona M.J."/>
            <person name="Serra M."/>
            <person name="Gomez A."/>
        </authorList>
    </citation>
    <scope>NUCLEOTIDE SEQUENCE [LARGE SCALE GENOMIC DNA]</scope>
    <source>
        <strain evidence="3">HYR1</strain>
    </source>
</reference>
<keyword evidence="4" id="KW-1185">Reference proteome</keyword>
<accession>A0A3M7S2K2</accession>
<dbReference type="Proteomes" id="UP000276133">
    <property type="component" value="Unassembled WGS sequence"/>
</dbReference>
<proteinExistence type="predicted"/>
<evidence type="ECO:0000256" key="2">
    <source>
        <dbReference type="SAM" id="Phobius"/>
    </source>
</evidence>
<name>A0A3M7S2K2_BRAPC</name>
<protein>
    <submittedName>
        <fullName evidence="3">Uncharacterized protein</fullName>
    </submittedName>
</protein>
<feature type="region of interest" description="Disordered" evidence="1">
    <location>
        <begin position="338"/>
        <end position="368"/>
    </location>
</feature>
<feature type="compositionally biased region" description="Polar residues" evidence="1">
    <location>
        <begin position="356"/>
        <end position="368"/>
    </location>
</feature>
<sequence length="397" mass="45940">MRKKTKKLSSLLVKKNCFSSFILSIASFELITCLFALVYLVVLQFLYHYLALLDCLLLLNRRFLSLRAFHEHPSCYRLTHRRIYRNRVSPQRNLRLLQISMLLDIPTARLACGGGLLGAKNEFTVIFAKNKNKNCILRTELLFCTDLKELYGSMPYQNENGFLNNSKYANISQKPSPRDAENIHEIRRLIQEQTNVMPAKQRTKSNPNPNLDLDLPFKRFSTLPDIPSSDDPFYRTESNLKNDKIGNQEKQIGYQNSKNEEKKSQIINIVSRKDTFYHFASSSTSRITIDQKFSSFENQSTLRNALDLDEDLPISNEPKIINQRLIYTCPVSRMISPIKRPQAPSPPTSAIRKRSFQNSESDSETNPTFRIYRHPDPNLSLSIQNFDLNFCDLDLKL</sequence>
<dbReference type="AlphaFoldDB" id="A0A3M7S2K2"/>
<evidence type="ECO:0000313" key="4">
    <source>
        <dbReference type="Proteomes" id="UP000276133"/>
    </source>
</evidence>
<organism evidence="3 4">
    <name type="scientific">Brachionus plicatilis</name>
    <name type="common">Marine rotifer</name>
    <name type="synonym">Brachionus muelleri</name>
    <dbReference type="NCBI Taxonomy" id="10195"/>
    <lineage>
        <taxon>Eukaryota</taxon>
        <taxon>Metazoa</taxon>
        <taxon>Spiralia</taxon>
        <taxon>Gnathifera</taxon>
        <taxon>Rotifera</taxon>
        <taxon>Eurotatoria</taxon>
        <taxon>Monogononta</taxon>
        <taxon>Pseudotrocha</taxon>
        <taxon>Ploima</taxon>
        <taxon>Brachionidae</taxon>
        <taxon>Brachionus</taxon>
    </lineage>
</organism>
<dbReference type="OrthoDB" id="10038142at2759"/>
<dbReference type="EMBL" id="REGN01002159">
    <property type="protein sequence ID" value="RNA29817.1"/>
    <property type="molecule type" value="Genomic_DNA"/>
</dbReference>
<evidence type="ECO:0000313" key="3">
    <source>
        <dbReference type="EMBL" id="RNA29817.1"/>
    </source>
</evidence>
<keyword evidence="2" id="KW-1133">Transmembrane helix</keyword>
<gene>
    <name evidence="3" type="ORF">BpHYR1_029250</name>
</gene>
<keyword evidence="2" id="KW-0812">Transmembrane</keyword>
<comment type="caution">
    <text evidence="3">The sequence shown here is derived from an EMBL/GenBank/DDBJ whole genome shotgun (WGS) entry which is preliminary data.</text>
</comment>